<dbReference type="AlphaFoldDB" id="A0AAY5EXN3"/>
<dbReference type="GeneTree" id="ENSGT01120000272231"/>
<evidence type="ECO:0000313" key="1">
    <source>
        <dbReference type="Ensembl" id="ENSEEEP00000061459.1"/>
    </source>
</evidence>
<organism evidence="1 2">
    <name type="scientific">Electrophorus electricus</name>
    <name type="common">Electric eel</name>
    <name type="synonym">Gymnotus electricus</name>
    <dbReference type="NCBI Taxonomy" id="8005"/>
    <lineage>
        <taxon>Eukaryota</taxon>
        <taxon>Metazoa</taxon>
        <taxon>Chordata</taxon>
        <taxon>Craniata</taxon>
        <taxon>Vertebrata</taxon>
        <taxon>Euteleostomi</taxon>
        <taxon>Actinopterygii</taxon>
        <taxon>Neopterygii</taxon>
        <taxon>Teleostei</taxon>
        <taxon>Ostariophysi</taxon>
        <taxon>Gymnotiformes</taxon>
        <taxon>Gymnotoidei</taxon>
        <taxon>Gymnotidae</taxon>
        <taxon>Electrophorus</taxon>
    </lineage>
</organism>
<dbReference type="Ensembl" id="ENSEEET00000057046.1">
    <property type="protein sequence ID" value="ENSEEEP00000061459.1"/>
    <property type="gene ID" value="ENSEEEG00000026851.1"/>
</dbReference>
<proteinExistence type="predicted"/>
<reference evidence="1 2" key="1">
    <citation type="submission" date="2020-05" db="EMBL/GenBank/DDBJ databases">
        <title>Electrophorus electricus (electric eel) genome, fEleEle1, primary haplotype.</title>
        <authorList>
            <person name="Myers G."/>
            <person name="Meyer A."/>
            <person name="Fedrigo O."/>
            <person name="Formenti G."/>
            <person name="Rhie A."/>
            <person name="Tracey A."/>
            <person name="Sims Y."/>
            <person name="Jarvis E.D."/>
        </authorList>
    </citation>
    <scope>NUCLEOTIDE SEQUENCE [LARGE SCALE GENOMIC DNA]</scope>
</reference>
<evidence type="ECO:0000313" key="2">
    <source>
        <dbReference type="Proteomes" id="UP000314983"/>
    </source>
</evidence>
<sequence length="105" mass="12084">MTGAASVMIRNLQPARPLRRLNINQGRLISQAAGRARKGNNITMFLLLIERISYSRDLLIRLASSPMAKKKPDFLPDHPVVLEKPVRLFFITNHHYVNEYILCWS</sequence>
<accession>A0AAY5EXN3</accession>
<dbReference type="Proteomes" id="UP000314983">
    <property type="component" value="Chromosome 10"/>
</dbReference>
<keyword evidence="2" id="KW-1185">Reference proteome</keyword>
<name>A0AAY5EXN3_ELEEL</name>
<reference evidence="1" key="3">
    <citation type="submission" date="2025-09" db="UniProtKB">
        <authorList>
            <consortium name="Ensembl"/>
        </authorList>
    </citation>
    <scope>IDENTIFICATION</scope>
</reference>
<reference evidence="1" key="2">
    <citation type="submission" date="2025-08" db="UniProtKB">
        <authorList>
            <consortium name="Ensembl"/>
        </authorList>
    </citation>
    <scope>IDENTIFICATION</scope>
</reference>
<protein>
    <submittedName>
        <fullName evidence="1">Uncharacterized protein</fullName>
    </submittedName>
</protein>